<dbReference type="Proteomes" id="UP000254476">
    <property type="component" value="Unassembled WGS sequence"/>
</dbReference>
<gene>
    <name evidence="1" type="ORF">NCTC12388_01119</name>
</gene>
<sequence>MEEGDVWGIHYKNILEIRLVGKTNFLIAY</sequence>
<name>A0A378J852_9GAMM</name>
<proteinExistence type="predicted"/>
<dbReference type="AlphaFoldDB" id="A0A378J852"/>
<accession>A0A378J852</accession>
<organism evidence="1 2">
    <name type="scientific">Legionella gratiana</name>
    <dbReference type="NCBI Taxonomy" id="45066"/>
    <lineage>
        <taxon>Bacteria</taxon>
        <taxon>Pseudomonadati</taxon>
        <taxon>Pseudomonadota</taxon>
        <taxon>Gammaproteobacteria</taxon>
        <taxon>Legionellales</taxon>
        <taxon>Legionellaceae</taxon>
        <taxon>Legionella</taxon>
    </lineage>
</organism>
<evidence type="ECO:0000313" key="1">
    <source>
        <dbReference type="EMBL" id="STX43556.1"/>
    </source>
</evidence>
<evidence type="ECO:0000313" key="2">
    <source>
        <dbReference type="Proteomes" id="UP000254476"/>
    </source>
</evidence>
<reference evidence="1 2" key="1">
    <citation type="submission" date="2018-06" db="EMBL/GenBank/DDBJ databases">
        <authorList>
            <consortium name="Pathogen Informatics"/>
            <person name="Doyle S."/>
        </authorList>
    </citation>
    <scope>NUCLEOTIDE SEQUENCE [LARGE SCALE GENOMIC DNA]</scope>
    <source>
        <strain evidence="1 2">NCTC12388</strain>
    </source>
</reference>
<protein>
    <submittedName>
        <fullName evidence="1">Uncharacterized protein</fullName>
    </submittedName>
</protein>
<dbReference type="EMBL" id="UGOB01000001">
    <property type="protein sequence ID" value="STX43556.1"/>
    <property type="molecule type" value="Genomic_DNA"/>
</dbReference>